<dbReference type="EMBL" id="CP068231">
    <property type="protein sequence ID" value="QQX12668.1"/>
    <property type="molecule type" value="Genomic_DNA"/>
</dbReference>
<dbReference type="Proteomes" id="UP001304847">
    <property type="component" value="Unassembled WGS sequence"/>
</dbReference>
<evidence type="ECO:0000313" key="3">
    <source>
        <dbReference type="Proteomes" id="UP001304847"/>
    </source>
</evidence>
<keyword evidence="2" id="KW-0614">Plasmid</keyword>
<sequence>MEHISIKELPFEVTPSFIMDFNDYQVKEVDGVLKVAYLADDEDPFHPNVADEKTIFTAHRYADELEHEAMQEALGLNRDWEPDLDQLMDGADREKAFRKEWVAQAAISPEFAVWAGNTGRKEDGDERYLRNRASAFWREQSHQGHVKDKQLWDFEFTADVALKAWQQLVSQGLIGELDAISLDCYDHGGQSWSITGNGMQCQWDTSRRAGVWVPLQHHKELIQERMATYAFGYIERVGQVWTSYLDNGTKQQCKSWHEAFVSVQLFASSQRKPTAKQLANGRARAREELCENDLEQYNAWLSGDCYGLVLAEFSNIGTEDEPEWELIASDECWGYIGSDDAVSELQHQFH</sequence>
<geneLocation type="plasmid" evidence="2">
    <name>p1</name>
</geneLocation>
<evidence type="ECO:0000313" key="1">
    <source>
        <dbReference type="EMBL" id="MEA9436997.1"/>
    </source>
</evidence>
<dbReference type="EMBL" id="JAYGOJ010000079">
    <property type="protein sequence ID" value="MEA9436997.1"/>
    <property type="molecule type" value="Genomic_DNA"/>
</dbReference>
<reference evidence="1 3" key="2">
    <citation type="submission" date="2023-12" db="EMBL/GenBank/DDBJ databases">
        <title>Characterization of antibiotic resistance in Aeromonas spp. in hospital effluent.</title>
        <authorList>
            <person name="Negoseki B.R.S."/>
            <person name="Krul D."/>
            <person name="Siqueira A.C."/>
            <person name="Almeida M."/>
            <person name="Mesa D."/>
            <person name="Conte D."/>
            <person name="Dalla-Costa L.M."/>
        </authorList>
    </citation>
    <scope>NUCLEOTIDE SEQUENCE [LARGE SCALE GENOMIC DNA]</scope>
    <source>
        <strain evidence="1 3">36v</strain>
    </source>
</reference>
<keyword evidence="3" id="KW-1185">Reference proteome</keyword>
<organism evidence="2">
    <name type="scientific">Aeromonas caviae</name>
    <name type="common">Aeromonas punctata</name>
    <dbReference type="NCBI Taxonomy" id="648"/>
    <lineage>
        <taxon>Bacteria</taxon>
        <taxon>Pseudomonadati</taxon>
        <taxon>Pseudomonadota</taxon>
        <taxon>Gammaproteobacteria</taxon>
        <taxon>Aeromonadales</taxon>
        <taxon>Aeromonadaceae</taxon>
        <taxon>Aeromonas</taxon>
    </lineage>
</organism>
<reference evidence="2" key="1">
    <citation type="submission" date="2021-01" db="EMBL/GenBank/DDBJ databases">
        <title>GES Beta-lactamases isolated from hospital effluents in Brazil.</title>
        <authorList>
            <person name="Conte D."/>
            <person name="Mesa D."/>
            <person name="Palmeiro J.K."/>
            <person name="Dalla-Costa L.M."/>
        </authorList>
    </citation>
    <scope>NUCLEOTIDE SEQUENCE [LARGE SCALE GENOMIC DNA]</scope>
    <source>
        <strain evidence="2">Aero21</strain>
        <plasmid evidence="2">p1</plasmid>
    </source>
</reference>
<evidence type="ECO:0000313" key="2">
    <source>
        <dbReference type="EMBL" id="QQX12668.1"/>
    </source>
</evidence>
<proteinExistence type="predicted"/>
<dbReference type="AlphaFoldDB" id="A0A7U0QRU8"/>
<name>A0A7U0QRU8_AERCA</name>
<accession>A0A7U0QRU8</accession>
<gene>
    <name evidence="2" type="ORF">JC965_26455</name>
    <name evidence="1" type="ORF">VCX44_14565</name>
</gene>
<dbReference type="RefSeq" id="WP_101618147.1">
    <property type="nucleotide sequence ID" value="NZ_JAOCIE010000022.1"/>
</dbReference>
<protein>
    <submittedName>
        <fullName evidence="2">Uncharacterized protein</fullName>
    </submittedName>
</protein>